<reference evidence="3" key="1">
    <citation type="submission" date="2014-12" db="EMBL/GenBank/DDBJ databases">
        <title>Genome Sequence of Valsa Canker Pathogens Uncovers a Specific Adaption of Colonization on Woody Bark.</title>
        <authorList>
            <person name="Yin Z."/>
            <person name="Liu H."/>
            <person name="Gao X."/>
            <person name="Li Z."/>
            <person name="Song N."/>
            <person name="Ke X."/>
            <person name="Dai Q."/>
            <person name="Wu Y."/>
            <person name="Sun Y."/>
            <person name="Xu J.-R."/>
            <person name="Kang Z.K."/>
            <person name="Wang L."/>
            <person name="Huang L."/>
        </authorList>
    </citation>
    <scope>NUCLEOTIDE SEQUENCE [LARGE SCALE GENOMIC DNA]</scope>
    <source>
        <strain evidence="3">SXYL134</strain>
    </source>
</reference>
<sequence length="222" mass="22686">MEQPSGHSAEQLAHAALDGLPPAVVAVLVPRQDADPGLDVVVQLELDVVRLGDLGGGSRRTNLGQVVGARARDDLVPYDSLVGRIIAVVLTAGRPLGRDVDKDLLGVPVEQRAEVGVEAELDDGVLLLGGAVVIGPARDDLRVDGLDGAAGRPLAEEVGACYQEGDDEGDGGEEAEDGLRPDYGGVHLGVVVGSVGAREGERLLSGGGKLVGFSLLVTLLMG</sequence>
<accession>A0A194UYI3</accession>
<evidence type="ECO:0000313" key="2">
    <source>
        <dbReference type="EMBL" id="KUI56760.1"/>
    </source>
</evidence>
<dbReference type="EMBL" id="KN714692">
    <property type="protein sequence ID" value="KUI56760.1"/>
    <property type="molecule type" value="Genomic_DNA"/>
</dbReference>
<feature type="compositionally biased region" description="Acidic residues" evidence="1">
    <location>
        <begin position="164"/>
        <end position="176"/>
    </location>
</feature>
<protein>
    <submittedName>
        <fullName evidence="2">Uncharacterized protein</fullName>
    </submittedName>
</protein>
<evidence type="ECO:0000256" key="1">
    <source>
        <dbReference type="SAM" id="MobiDB-lite"/>
    </source>
</evidence>
<name>A0A194UYI3_CYTMA</name>
<dbReference type="Proteomes" id="UP000078576">
    <property type="component" value="Unassembled WGS sequence"/>
</dbReference>
<gene>
    <name evidence="2" type="ORF">VP1G_10882</name>
</gene>
<evidence type="ECO:0000313" key="3">
    <source>
        <dbReference type="Proteomes" id="UP000078576"/>
    </source>
</evidence>
<feature type="region of interest" description="Disordered" evidence="1">
    <location>
        <begin position="162"/>
        <end position="182"/>
    </location>
</feature>
<proteinExistence type="predicted"/>
<organism evidence="2 3">
    <name type="scientific">Cytospora mali</name>
    <name type="common">Apple Valsa canker fungus</name>
    <name type="synonym">Valsa mali</name>
    <dbReference type="NCBI Taxonomy" id="578113"/>
    <lineage>
        <taxon>Eukaryota</taxon>
        <taxon>Fungi</taxon>
        <taxon>Dikarya</taxon>
        <taxon>Ascomycota</taxon>
        <taxon>Pezizomycotina</taxon>
        <taxon>Sordariomycetes</taxon>
        <taxon>Sordariomycetidae</taxon>
        <taxon>Diaporthales</taxon>
        <taxon>Cytosporaceae</taxon>
        <taxon>Cytospora</taxon>
    </lineage>
</organism>
<dbReference type="AlphaFoldDB" id="A0A194UYI3"/>
<keyword evidence="3" id="KW-1185">Reference proteome</keyword>